<dbReference type="AlphaFoldDB" id="A0A918CIG6"/>
<proteinExistence type="predicted"/>
<dbReference type="Proteomes" id="UP000658320">
    <property type="component" value="Unassembled WGS sequence"/>
</dbReference>
<name>A0A918CIG6_9ACTN</name>
<reference evidence="1" key="2">
    <citation type="submission" date="2020-09" db="EMBL/GenBank/DDBJ databases">
        <authorList>
            <person name="Sun Q."/>
            <person name="Ohkuma M."/>
        </authorList>
    </citation>
    <scope>NUCLEOTIDE SEQUENCE</scope>
    <source>
        <strain evidence="1">JCM 4346</strain>
    </source>
</reference>
<sequence>MGRQHGCDLFPAPDAPPTISYDRCRTARSEWTCAGQGISIWGHKPVGRTITDRLDQFRLGARSLVHPEKTVPALSGAGIPNDRAPAPRR</sequence>
<evidence type="ECO:0000313" key="1">
    <source>
        <dbReference type="EMBL" id="GGR25647.1"/>
    </source>
</evidence>
<dbReference type="EMBL" id="BMSX01000011">
    <property type="protein sequence ID" value="GGR25647.1"/>
    <property type="molecule type" value="Genomic_DNA"/>
</dbReference>
<reference evidence="1" key="1">
    <citation type="journal article" date="2014" name="Int. J. Syst. Evol. Microbiol.">
        <title>Complete genome sequence of Corynebacterium casei LMG S-19264T (=DSM 44701T), isolated from a smear-ripened cheese.</title>
        <authorList>
            <consortium name="US DOE Joint Genome Institute (JGI-PGF)"/>
            <person name="Walter F."/>
            <person name="Albersmeier A."/>
            <person name="Kalinowski J."/>
            <person name="Ruckert C."/>
        </authorList>
    </citation>
    <scope>NUCLEOTIDE SEQUENCE</scope>
    <source>
        <strain evidence="1">JCM 4346</strain>
    </source>
</reference>
<keyword evidence="2" id="KW-1185">Reference proteome</keyword>
<accession>A0A918CIG6</accession>
<organism evidence="1 2">
    <name type="scientific">Streptomyces aurantiogriseus</name>
    <dbReference type="NCBI Taxonomy" id="66870"/>
    <lineage>
        <taxon>Bacteria</taxon>
        <taxon>Bacillati</taxon>
        <taxon>Actinomycetota</taxon>
        <taxon>Actinomycetes</taxon>
        <taxon>Kitasatosporales</taxon>
        <taxon>Streptomycetaceae</taxon>
        <taxon>Streptomyces</taxon>
    </lineage>
</organism>
<evidence type="ECO:0000313" key="2">
    <source>
        <dbReference type="Proteomes" id="UP000658320"/>
    </source>
</evidence>
<comment type="caution">
    <text evidence="1">The sequence shown here is derived from an EMBL/GenBank/DDBJ whole genome shotgun (WGS) entry which is preliminary data.</text>
</comment>
<gene>
    <name evidence="1" type="ORF">GCM10010251_47080</name>
</gene>
<protein>
    <submittedName>
        <fullName evidence="1">Uncharacterized protein</fullName>
    </submittedName>
</protein>